<dbReference type="PRINTS" id="PR00475">
    <property type="entry name" value="HEXOKINASE"/>
</dbReference>
<dbReference type="SUPFAM" id="SSF53067">
    <property type="entry name" value="Actin-like ATPase domain"/>
    <property type="match status" value="2"/>
</dbReference>
<keyword evidence="7 12" id="KW-0067">ATP-binding</keyword>
<evidence type="ECO:0000256" key="3">
    <source>
        <dbReference type="ARBA" id="ARBA00009225"/>
    </source>
</evidence>
<evidence type="ECO:0000313" key="17">
    <source>
        <dbReference type="Proteomes" id="UP000215902"/>
    </source>
</evidence>
<comment type="catalytic activity">
    <reaction evidence="10">
        <text>D-fructose + ATP = D-fructose 6-phosphate + ADP + H(+)</text>
        <dbReference type="Rhea" id="RHEA:16125"/>
        <dbReference type="ChEBI" id="CHEBI:15378"/>
        <dbReference type="ChEBI" id="CHEBI:30616"/>
        <dbReference type="ChEBI" id="CHEBI:37721"/>
        <dbReference type="ChEBI" id="CHEBI:61527"/>
        <dbReference type="ChEBI" id="CHEBI:456216"/>
        <dbReference type="EC" id="2.7.1.1"/>
    </reaction>
    <physiologicalReaction direction="left-to-right" evidence="10">
        <dbReference type="Rhea" id="RHEA:16126"/>
    </physiologicalReaction>
</comment>
<organism evidence="16 17">
    <name type="scientific">Macrostomum lignano</name>
    <dbReference type="NCBI Taxonomy" id="282301"/>
    <lineage>
        <taxon>Eukaryota</taxon>
        <taxon>Metazoa</taxon>
        <taxon>Spiralia</taxon>
        <taxon>Lophotrochozoa</taxon>
        <taxon>Platyhelminthes</taxon>
        <taxon>Rhabditophora</taxon>
        <taxon>Macrostomorpha</taxon>
        <taxon>Macrostomida</taxon>
        <taxon>Macrostomidae</taxon>
        <taxon>Macrostomum</taxon>
    </lineage>
</organism>
<dbReference type="EMBL" id="NIVC01000282">
    <property type="protein sequence ID" value="PAA86366.1"/>
    <property type="molecule type" value="Genomic_DNA"/>
</dbReference>
<keyword evidence="17" id="KW-1185">Reference proteome</keyword>
<dbReference type="CDD" id="cd24000">
    <property type="entry name" value="ASKHA_NBD_HK"/>
    <property type="match status" value="1"/>
</dbReference>
<dbReference type="EC" id="2.7.1.-" evidence="12"/>
<dbReference type="Proteomes" id="UP000215902">
    <property type="component" value="Unassembled WGS sequence"/>
</dbReference>
<feature type="domain" description="Hexokinase N-terminal" evidence="14">
    <location>
        <begin position="73"/>
        <end position="275"/>
    </location>
</feature>
<dbReference type="InterPro" id="IPR043129">
    <property type="entry name" value="ATPase_NBD"/>
</dbReference>
<evidence type="ECO:0000313" key="16">
    <source>
        <dbReference type="EMBL" id="PAA86366.1"/>
    </source>
</evidence>
<protein>
    <recommendedName>
        <fullName evidence="12">Phosphotransferase</fullName>
        <ecNumber evidence="12">2.7.1.-</ecNumber>
    </recommendedName>
</protein>
<evidence type="ECO:0000259" key="15">
    <source>
        <dbReference type="Pfam" id="PF03727"/>
    </source>
</evidence>
<keyword evidence="6 12" id="KW-0418">Kinase</keyword>
<dbReference type="PANTHER" id="PTHR19443">
    <property type="entry name" value="HEXOKINASE"/>
    <property type="match status" value="1"/>
</dbReference>
<evidence type="ECO:0000256" key="11">
    <source>
        <dbReference type="ARBA" id="ARBA00048160"/>
    </source>
</evidence>
<evidence type="ECO:0000256" key="10">
    <source>
        <dbReference type="ARBA" id="ARBA00047905"/>
    </source>
</evidence>
<dbReference type="GO" id="GO:0005536">
    <property type="term" value="F:D-glucose binding"/>
    <property type="evidence" value="ECO:0007669"/>
    <property type="project" value="InterPro"/>
</dbReference>
<dbReference type="AlphaFoldDB" id="A0A267GK38"/>
<evidence type="ECO:0000256" key="5">
    <source>
        <dbReference type="ARBA" id="ARBA00022741"/>
    </source>
</evidence>
<evidence type="ECO:0000256" key="9">
    <source>
        <dbReference type="ARBA" id="ARBA00044613"/>
    </source>
</evidence>
<gene>
    <name evidence="16" type="ORF">BOX15_Mlig012467g1</name>
</gene>
<keyword evidence="8 12" id="KW-0324">Glycolysis</keyword>
<dbReference type="Gene3D" id="3.30.420.40">
    <property type="match status" value="1"/>
</dbReference>
<evidence type="ECO:0000256" key="4">
    <source>
        <dbReference type="ARBA" id="ARBA00022679"/>
    </source>
</evidence>
<dbReference type="GO" id="GO:0005829">
    <property type="term" value="C:cytosol"/>
    <property type="evidence" value="ECO:0007669"/>
    <property type="project" value="TreeGrafter"/>
</dbReference>
<dbReference type="InterPro" id="IPR022672">
    <property type="entry name" value="Hexokinase_N"/>
</dbReference>
<comment type="pathway">
    <text evidence="2">Carbohydrate metabolism; hexose metabolism.</text>
</comment>
<dbReference type="GO" id="GO:0004340">
    <property type="term" value="F:glucokinase activity"/>
    <property type="evidence" value="ECO:0007669"/>
    <property type="project" value="TreeGrafter"/>
</dbReference>
<keyword evidence="5 12" id="KW-0547">Nucleotide-binding</keyword>
<dbReference type="GO" id="GO:0008865">
    <property type="term" value="F:fructokinase activity"/>
    <property type="evidence" value="ECO:0007669"/>
    <property type="project" value="TreeGrafter"/>
</dbReference>
<sequence>MQSILASESGGALAAATAVLNSYSAPQPDNSAMSAYDVSSINKSVYSIEQDAKRAKNSVAESNKSEPAEDPVECFLKEFAMSLSEMENLVASLKKNIDDLVKQRGADGVPIHWSYVPILPVGRVAGKCLSLDFGCNDNFFQVAVCNIRQSETSRDTTEFRPVDRRAFVLTPSLRRAPMSVYCDFTAICVRQVLQENGLQAQADPIYMGIVAGFDARLKPQISPAEARVGKTFKDYKMENFINCDFVASFQKSMDKHGLKVKIVTVLNDAVCTLLYGVHSVYSRRISTSDCSISVVTTRSGANVSFLETDQDFLDSCTTDRRLLLRSPRNGGFCVVVNPEAGMRCGEKGELSNFLNNIEKNVLEEAKPGDSMRWECLSSGCWYPQLLRNSIKTMRKLEVVGAGFPDLLSSANCFEVFYVCDRYATVKEPSKDQLAKELQAFLDPLERYQIQPKEAEKLAQVCQAIVKRSATMLASCIMAVAQRVYGKLLPERMVVAYCGAMFQIGQLLPSLQETLDEFASPINSIYPFKVELMPADTAFGCAVSAITIGKTLAMNEHRG</sequence>
<dbReference type="OrthoDB" id="419537at2759"/>
<dbReference type="UniPathway" id="UPA00109">
    <property type="reaction ID" value="UER00180"/>
</dbReference>
<dbReference type="Gene3D" id="3.40.367.20">
    <property type="match status" value="1"/>
</dbReference>
<dbReference type="InterPro" id="IPR001312">
    <property type="entry name" value="Hexokinase"/>
</dbReference>
<comment type="similarity">
    <text evidence="3 12">Belongs to the hexokinase family.</text>
</comment>
<evidence type="ECO:0000259" key="14">
    <source>
        <dbReference type="Pfam" id="PF00349"/>
    </source>
</evidence>
<dbReference type="PROSITE" id="PS51748">
    <property type="entry name" value="HEXOKINASE_2"/>
    <property type="match status" value="1"/>
</dbReference>
<comment type="catalytic activity">
    <reaction evidence="9">
        <text>a D-hexose + ATP = a D-hexose 6-phosphate + ADP + H(+)</text>
        <dbReference type="Rhea" id="RHEA:22740"/>
        <dbReference type="ChEBI" id="CHEBI:4194"/>
        <dbReference type="ChEBI" id="CHEBI:15378"/>
        <dbReference type="ChEBI" id="CHEBI:30616"/>
        <dbReference type="ChEBI" id="CHEBI:229467"/>
        <dbReference type="ChEBI" id="CHEBI:456216"/>
        <dbReference type="EC" id="2.7.1.1"/>
    </reaction>
    <physiologicalReaction direction="left-to-right" evidence="9">
        <dbReference type="Rhea" id="RHEA:22741"/>
    </physiologicalReaction>
</comment>
<comment type="catalytic activity">
    <reaction evidence="11">
        <text>D-glucose + ATP = D-glucose 6-phosphate + ADP + H(+)</text>
        <dbReference type="Rhea" id="RHEA:17825"/>
        <dbReference type="ChEBI" id="CHEBI:4167"/>
        <dbReference type="ChEBI" id="CHEBI:15378"/>
        <dbReference type="ChEBI" id="CHEBI:30616"/>
        <dbReference type="ChEBI" id="CHEBI:61548"/>
        <dbReference type="ChEBI" id="CHEBI:456216"/>
        <dbReference type="EC" id="2.7.1.1"/>
    </reaction>
    <physiologicalReaction direction="left-to-right" evidence="11">
        <dbReference type="Rhea" id="RHEA:17826"/>
    </physiologicalReaction>
</comment>
<evidence type="ECO:0000256" key="2">
    <source>
        <dbReference type="ARBA" id="ARBA00005028"/>
    </source>
</evidence>
<dbReference type="UniPathway" id="UPA00242"/>
<comment type="caution">
    <text evidence="16">The sequence shown here is derived from an EMBL/GenBank/DDBJ whole genome shotgun (WGS) entry which is preliminary data.</text>
</comment>
<comment type="pathway">
    <text evidence="1">Carbohydrate degradation; glycolysis; D-glyceraldehyde 3-phosphate and glycerone phosphate from D-glucose: step 1/4.</text>
</comment>
<dbReference type="STRING" id="282301.A0A267GK38"/>
<reference evidence="16 17" key="1">
    <citation type="submission" date="2017-06" db="EMBL/GenBank/DDBJ databases">
        <title>A platform for efficient transgenesis in Macrostomum lignano, a flatworm model organism for stem cell research.</title>
        <authorList>
            <person name="Berezikov E."/>
        </authorList>
    </citation>
    <scope>NUCLEOTIDE SEQUENCE [LARGE SCALE GENOMIC DNA]</scope>
    <source>
        <strain evidence="16">DV1</strain>
        <tissue evidence="16">Whole organism</tissue>
    </source>
</reference>
<dbReference type="GO" id="GO:0006006">
    <property type="term" value="P:glucose metabolic process"/>
    <property type="evidence" value="ECO:0007669"/>
    <property type="project" value="TreeGrafter"/>
</dbReference>
<proteinExistence type="inferred from homology"/>
<evidence type="ECO:0000256" key="1">
    <source>
        <dbReference type="ARBA" id="ARBA00004888"/>
    </source>
</evidence>
<keyword evidence="4 12" id="KW-0808">Transferase</keyword>
<dbReference type="GO" id="GO:0001678">
    <property type="term" value="P:intracellular glucose homeostasis"/>
    <property type="evidence" value="ECO:0007669"/>
    <property type="project" value="InterPro"/>
</dbReference>
<evidence type="ECO:0000256" key="13">
    <source>
        <dbReference type="SAM" id="Coils"/>
    </source>
</evidence>
<dbReference type="Pfam" id="PF00349">
    <property type="entry name" value="Hexokinase_1"/>
    <property type="match status" value="1"/>
</dbReference>
<keyword evidence="13" id="KW-0175">Coiled coil</keyword>
<dbReference type="InterPro" id="IPR022673">
    <property type="entry name" value="Hexokinase_C"/>
</dbReference>
<dbReference type="Pfam" id="PF03727">
    <property type="entry name" value="Hexokinase_2"/>
    <property type="match status" value="1"/>
</dbReference>
<dbReference type="GO" id="GO:0006096">
    <property type="term" value="P:glycolytic process"/>
    <property type="evidence" value="ECO:0007669"/>
    <property type="project" value="UniProtKB-UniPathway"/>
</dbReference>
<evidence type="ECO:0000256" key="7">
    <source>
        <dbReference type="ARBA" id="ARBA00022840"/>
    </source>
</evidence>
<dbReference type="GO" id="GO:0005524">
    <property type="term" value="F:ATP binding"/>
    <property type="evidence" value="ECO:0007669"/>
    <property type="project" value="UniProtKB-UniRule"/>
</dbReference>
<dbReference type="PANTHER" id="PTHR19443:SF16">
    <property type="entry name" value="HEXOKINASE TYPE 1-RELATED"/>
    <property type="match status" value="1"/>
</dbReference>
<evidence type="ECO:0000256" key="6">
    <source>
        <dbReference type="ARBA" id="ARBA00022777"/>
    </source>
</evidence>
<evidence type="ECO:0000256" key="12">
    <source>
        <dbReference type="RuleBase" id="RU362007"/>
    </source>
</evidence>
<accession>A0A267GK38</accession>
<dbReference type="GO" id="GO:0005739">
    <property type="term" value="C:mitochondrion"/>
    <property type="evidence" value="ECO:0007669"/>
    <property type="project" value="TreeGrafter"/>
</dbReference>
<feature type="domain" description="Hexokinase C-terminal" evidence="15">
    <location>
        <begin position="333"/>
        <end position="544"/>
    </location>
</feature>
<feature type="coiled-coil region" evidence="13">
    <location>
        <begin position="76"/>
        <end position="103"/>
    </location>
</feature>
<name>A0A267GK38_9PLAT</name>
<evidence type="ECO:0000256" key="8">
    <source>
        <dbReference type="ARBA" id="ARBA00023152"/>
    </source>
</evidence>